<name>A0ABC8SM48_9AQUA</name>
<evidence type="ECO:0000313" key="1">
    <source>
        <dbReference type="EMBL" id="CAK9158254.1"/>
    </source>
</evidence>
<dbReference type="PANTHER" id="PTHR34361">
    <property type="entry name" value="OS08G0157800 PROTEIN"/>
    <property type="match status" value="1"/>
</dbReference>
<dbReference type="AlphaFoldDB" id="A0ABC8SM48"/>
<reference evidence="1 2" key="1">
    <citation type="submission" date="2024-02" db="EMBL/GenBank/DDBJ databases">
        <authorList>
            <person name="Vignale AGUSTIN F."/>
            <person name="Sosa J E."/>
            <person name="Modenutti C."/>
        </authorList>
    </citation>
    <scope>NUCLEOTIDE SEQUENCE [LARGE SCALE GENOMIC DNA]</scope>
</reference>
<keyword evidence="2" id="KW-1185">Reference proteome</keyword>
<proteinExistence type="predicted"/>
<comment type="caution">
    <text evidence="1">The sequence shown here is derived from an EMBL/GenBank/DDBJ whole genome shotgun (WGS) entry which is preliminary data.</text>
</comment>
<organism evidence="1 2">
    <name type="scientific">Ilex paraguariensis</name>
    <name type="common">yerba mate</name>
    <dbReference type="NCBI Taxonomy" id="185542"/>
    <lineage>
        <taxon>Eukaryota</taxon>
        <taxon>Viridiplantae</taxon>
        <taxon>Streptophyta</taxon>
        <taxon>Embryophyta</taxon>
        <taxon>Tracheophyta</taxon>
        <taxon>Spermatophyta</taxon>
        <taxon>Magnoliopsida</taxon>
        <taxon>eudicotyledons</taxon>
        <taxon>Gunneridae</taxon>
        <taxon>Pentapetalae</taxon>
        <taxon>asterids</taxon>
        <taxon>campanulids</taxon>
        <taxon>Aquifoliales</taxon>
        <taxon>Aquifoliaceae</taxon>
        <taxon>Ilex</taxon>
    </lineage>
</organism>
<dbReference type="Proteomes" id="UP001642360">
    <property type="component" value="Unassembled WGS sequence"/>
</dbReference>
<sequence>MMGVGYLGSGGPSSSSSNLSALAPPFTVDRSNPKSNSNPLVHFNDSLYAAPFNQTWVYPYSTAPRPDFVSNPDLEVDSIRTTSLPLANDNGYPGSGSINPSGHWSTLHPTAKTGRDAFSYSVEAKPYCHPYVLPMVDDDSPLVAINEPSYDLLSTSGHSRLNVSPQVDYTQSLSPLEYKPQWSGFWTGLADAKRSKRIELDGSSYSEEKNGSGSHVYKPYIKQGARTDEGRSKCGEDFAISQGKCTDAFGIANSASSLSIGILDGNSFFSKNISFIPFESSRMSLSGAGSVFTESLSQAPSLETASNSIYHQKPYTPHQKHDSFMDDCMTVITSSSAVLVGPPTIGTTTLAPNTVSPKTLDSGNNAAVYHGDFNSINFAKGKEPQLPIRSDGKEDFLATNKPSFLTERSEHICVESSSTKVELSNKQLHKDAPDHKSKARSGCQVPDINIIAVFDGAGVKSTESSSDGLEHHNPAVDSPCWKGAPGVHFPPFEVLEATTQQHLTKNLEAQIGLNIHESQIFTPFNDSVKFSSSKSCEIGMHNQNWHIDDSLSLSPKRNLDDNCLVKEQRSGDAVKADDFPNLSSNIRVLCSDDIDKPRKEYDFPHGDSCVKSRHTKQLNPEEENFTCTKLKLRTGVEDSGMNSNDASEDGRVPLHVVENVLSSPSSGEDTSELVKLHGRERTPTMGIQMLVNALRNLSELLLFHCSNDMCRLKEQDYEALRNVTNTLGACMSMKMVNAMPTGESSFPQQGPFHKIAVSPDLHLGASASQPQMRNKAAANLLGRLDFQHTEEEKRNNNISGKKAETFQGFVSLRDDAEVSNDGNMVQAIKEILNQNFHGDEERQPQTLLYKNLWLESEAELCSIGYKARFERMKIEMDKSKLDKVKDVSENPKVAEKLSISEILPDPNITSTLTPMVKERMSLKTPIRDFPSSSITSHVDDVEASFMTRFHILKCRDDNSNSINMAGKQLPEVVDAGFAGKANCWPFSEYQQEDGCLDVGVGPPHLQRDTGNGCEDKFGSYRDGSDHDNVREFRVCAKDDAVIQSYKNSGLATQRSSGWYDSSSSDWEHVLKDEFTWRK</sequence>
<gene>
    <name evidence="1" type="ORF">ILEXP_LOCUS26871</name>
</gene>
<dbReference type="PANTHER" id="PTHR34361:SF2">
    <property type="entry name" value="OS08G0157800 PROTEIN"/>
    <property type="match status" value="1"/>
</dbReference>
<evidence type="ECO:0000313" key="2">
    <source>
        <dbReference type="Proteomes" id="UP001642360"/>
    </source>
</evidence>
<accession>A0ABC8SM48</accession>
<protein>
    <submittedName>
        <fullName evidence="1">Uncharacterized protein</fullName>
    </submittedName>
</protein>
<dbReference type="EMBL" id="CAUOFW020003147">
    <property type="protein sequence ID" value="CAK9158254.1"/>
    <property type="molecule type" value="Genomic_DNA"/>
</dbReference>